<proteinExistence type="predicted"/>
<organism evidence="1 2">
    <name type="scientific">Siccirubricoccus deserti</name>
    <dbReference type="NCBI Taxonomy" id="2013562"/>
    <lineage>
        <taxon>Bacteria</taxon>
        <taxon>Pseudomonadati</taxon>
        <taxon>Pseudomonadota</taxon>
        <taxon>Alphaproteobacteria</taxon>
        <taxon>Acetobacterales</taxon>
        <taxon>Roseomonadaceae</taxon>
        <taxon>Siccirubricoccus</taxon>
    </lineage>
</organism>
<name>A0A9X0R389_9PROT</name>
<comment type="caution">
    <text evidence="1">The sequence shown here is derived from an EMBL/GenBank/DDBJ whole genome shotgun (WGS) entry which is preliminary data.</text>
</comment>
<dbReference type="EMBL" id="JACOMF010000082">
    <property type="protein sequence ID" value="MBC4018815.1"/>
    <property type="molecule type" value="Genomic_DNA"/>
</dbReference>
<evidence type="ECO:0008006" key="3">
    <source>
        <dbReference type="Google" id="ProtNLM"/>
    </source>
</evidence>
<dbReference type="Proteomes" id="UP000600101">
    <property type="component" value="Unassembled WGS sequence"/>
</dbReference>
<keyword evidence="2" id="KW-1185">Reference proteome</keyword>
<dbReference type="AlphaFoldDB" id="A0A9X0R389"/>
<evidence type="ECO:0000313" key="1">
    <source>
        <dbReference type="EMBL" id="MBC4018815.1"/>
    </source>
</evidence>
<dbReference type="Gene3D" id="3.40.50.1820">
    <property type="entry name" value="alpha/beta hydrolase"/>
    <property type="match status" value="1"/>
</dbReference>
<reference evidence="1" key="1">
    <citation type="submission" date="2020-08" db="EMBL/GenBank/DDBJ databases">
        <authorList>
            <person name="Hu Y."/>
            <person name="Nguyen S.V."/>
            <person name="Li F."/>
            <person name="Fanning S."/>
        </authorList>
    </citation>
    <scope>NUCLEOTIDE SEQUENCE</scope>
    <source>
        <strain evidence="1">SYSU D8009</strain>
    </source>
</reference>
<dbReference type="SUPFAM" id="SSF53474">
    <property type="entry name" value="alpha/beta-Hydrolases"/>
    <property type="match status" value="1"/>
</dbReference>
<accession>A0A9X0R389</accession>
<evidence type="ECO:0000313" key="2">
    <source>
        <dbReference type="Proteomes" id="UP000600101"/>
    </source>
</evidence>
<gene>
    <name evidence="1" type="ORF">H7965_26520</name>
</gene>
<dbReference type="InterPro" id="IPR029058">
    <property type="entry name" value="AB_hydrolase_fold"/>
</dbReference>
<sequence length="467" mass="52295">MAKKNPVVLIHGYSDKGVSFLPWRNVLLQNGYADKDIHICSYRSLTNEVTIKDIAEGFDRALRKRPGLEDVHQPFDAIVHSTGMLVIRSWLSTYQERRGRLKRIVALAPATHGSPLAHKGRGFLGAVFKGNRESGPDFLEAGDLVLDGLELGSRFTWDLTHKDLLCDEPFYSRGKESPYVFILCGTEGYGGIRHLAREEGSDGTVRWAGCSLDTRKITLNLARDPAMSADVKAHRANSRDIEAIGALPMPFWPIAGKNHGTIVSEPDGPLVDLVLRALSVEEPDEFDKWQEAADAATKEARAKLERWQQFVVRVMDERQDPVRDFHIELFTRGADGDRRAIDFDADVHLYRADPSFRCFHISHDRLLKDWGGVVPDNLWVRLIASSGSELVGFHGVNSSRIREDGTGMDPEGVWDAELPLPETFGDHGVTLFHPFTTTFVEVTVNRDPMPFATDPNRICIFGLDWKG</sequence>
<protein>
    <recommendedName>
        <fullName evidence="3">Alpha/beta hydrolase</fullName>
    </recommendedName>
</protein>
<dbReference type="RefSeq" id="WP_186773555.1">
    <property type="nucleotide sequence ID" value="NZ_JACOMF010000082.1"/>
</dbReference>